<feature type="compositionally biased region" description="Polar residues" evidence="6">
    <location>
        <begin position="691"/>
        <end position="702"/>
    </location>
</feature>
<organism evidence="9 10">
    <name type="scientific">Paralysiella testudinis</name>
    <dbReference type="NCBI Taxonomy" id="2809020"/>
    <lineage>
        <taxon>Bacteria</taxon>
        <taxon>Pseudomonadati</taxon>
        <taxon>Pseudomonadota</taxon>
        <taxon>Betaproteobacteria</taxon>
        <taxon>Neisseriales</taxon>
        <taxon>Neisseriaceae</taxon>
        <taxon>Paralysiella</taxon>
    </lineage>
</organism>
<evidence type="ECO:0000256" key="3">
    <source>
        <dbReference type="ARBA" id="ARBA00022913"/>
    </source>
</evidence>
<dbReference type="Pfam" id="PF13332">
    <property type="entry name" value="Fil_haemagg_2"/>
    <property type="match status" value="2"/>
</dbReference>
<keyword evidence="3" id="KW-1266">Target cell cytoplasm</keyword>
<dbReference type="InterPro" id="IPR011050">
    <property type="entry name" value="Pectin_lyase_fold/virulence"/>
</dbReference>
<feature type="region of interest" description="Disordered" evidence="6">
    <location>
        <begin position="289"/>
        <end position="308"/>
    </location>
</feature>
<proteinExistence type="inferred from homology"/>
<feature type="region of interest" description="Disordered" evidence="6">
    <location>
        <begin position="1470"/>
        <end position="1489"/>
    </location>
</feature>
<dbReference type="Proteomes" id="UP000653156">
    <property type="component" value="Chromosome"/>
</dbReference>
<dbReference type="InterPro" id="IPR010069">
    <property type="entry name" value="CdiA_FHA1_rpt"/>
</dbReference>
<comment type="similarity">
    <text evidence="5">In the N-terminal section; belongs to the CdiA toxin family.</text>
</comment>
<dbReference type="Pfam" id="PF05860">
    <property type="entry name" value="TPS"/>
    <property type="match status" value="1"/>
</dbReference>
<evidence type="ECO:0000313" key="10">
    <source>
        <dbReference type="Proteomes" id="UP000653156"/>
    </source>
</evidence>
<keyword evidence="7" id="KW-0812">Transmembrane</keyword>
<dbReference type="SMART" id="SM00912">
    <property type="entry name" value="Haemagg_act"/>
    <property type="match status" value="1"/>
</dbReference>
<dbReference type="SUPFAM" id="SSF51126">
    <property type="entry name" value="Pectin lyase-like"/>
    <property type="match status" value="1"/>
</dbReference>
<sequence length="2718" mass="283677">MNKTLYKVIFNKKRGAMVAVAENTLRDGKSNADTTAGSVHFNASHTLSGSLNPTSPGARLGVLGFCLLLAAGTALIIAPAAHAADIAADKAAPGNQQPTILQSANGTPQVNIQTPSAGGVSINQYRQFDVDQQGAILNNSRNNTQTQIGGWIQGNPWLAGGEAKIIVNQINSSNPSLLNGYIEVAGRRAEVIMANPAGIQVNGGGFINAAGVTLTTGRPIISNGHLEGFRVRSGNIGVNGKGLDTSGADYTRILAQAAQINAGIWAKELNVVTGSNDIDAAGLRTPVAADSAANNTPNPSAPGTSATPALAIDTGSLGGMYARKITLISTDKGVGINNAGQIFAAAGGISLSADGKIGNSGSIVAADKASVGTADSAAIQIKSHSLDNNGSISAQGKAGIGTQSLNNSGLIASANELNIRNQNSLNNSGDINAARLDVVSGSLSNTGRISQTGLQNLAINAGQVDNRNQGLMGYTPAQSGGSNNTGSGSGHGSGNSGSNPSSGNTTPPSSATGGGSTTTAPAPATPTTLADGQITVSGSLLNDKGQITANGETNLSARNGLVNQAQLNLNQLHVSGDLLDNRSGVIHAKSADIRSHTLDNRGGQISSTDTLSVNNQRTDNRGGQILSANQADLYSNILDNQDQGGIAAGKALAITADGLDNRNGTVVAGQTLSVTGRRIDNRSGSMDAAGTSISTENLDNSNKGAIRSNQTLQINASDSLNNRSGQLSSAGQLDINDGTGNTLAVDNSGGSILAGGDARIQSRSLSNNGTVAAGRDLAIALQDSFTVEQDIVAGRRLSLSTQGSLNNPHTLQGGEAVTLQAAQIDNHASGKIQSGGRTEVTAVHNIGNRGLINSNGSTVVRAGEVIDNLGSGKIFGDHVALGGSVLNNREETVNGATQAAVVAARQRLDIGAKEIYNREGGLLSSEGSLAIGGALDAQNQATGMAATLVNSSARIEAKGNGVIGVKQLQNRNNHFAVEEYLAEQKSMDQYSAPGDPRKWTQGENGYFRKNRKSLEFRFQDFNKEFWHDSLAGTRQWHFTRSVYKERITDSKPAEIIIGGNLKISGSHWENNNSQIRVGGLLTGNDLGNNVFLVDNKQTAANQRVEDNGWTQTYWYGRNKRWESRKVHEGDENPYHDIRRTTYDFEQPVTLFEQKIGNVGPIQAGAVGAALKPVTINTATPGSVPIKTLDKYNTDLPNSSLFATNPGNSGPLIETNPAFASYRQWLSSDYMLKSLGANPNNMHKRLGDGYYEQRLINEQIAKLTGYRRLDGYQNDEAQFKALMDAGITFAQSQQLVPGITLSPEQIARLTSDIVWLENQTVTLADGSRQTVLAPKVYVVARAGDLNSAGALISADAIDLQTGGDIHNQGTIAGRRLVDLGAQNISNSGLVTGQQVLLNAQDKIDFQGGRAVADDLLNLKGKQVNIESTTVTSGDQRNGHTLVDRVAGLYVTGQSKGILSVDAEQNLTARGAELSNSSASGQTRLASREGNIDLGTVQTASHESQGELSDRSHRHVHQSAEMGTSINAQGDITVAAGGQVNIRQGGIESDQGNVTLFGKKGINITEGRKTLDLDEAVYNKDQGLLSSTTRTSTYRRAHDEAVGSEISGKQVTLISEQDILIRGSQVASDQQTLLKAKNNVTIEAAQNQYQDDEHHQIKKSGIMGTGGIGVFIGSKKDTTDTADTTLIYSGSSVGSLKGNTTIVAGGTYTQTGSTVAAHQGNVDVHAKAVNISAAQNHYANEHKHTFEQKGITVAVNVPVVNAVQGAIGTAQAAGKIGQSKNDRVNAMAAANAAWDGYRSAGALSDIAKDPKAALSQDVSVSITYGQQKNTQQTQVQGHQAQASQVIGGGTVNISATGGGKDSDINIIGADIAGKQGTHLQADNQVNLLAAGQEHSEHSQNKSTGFNAGVAVSYGQSGMAFGFTAGGNYGKGHGNGDETTWRHSQVGDAGSRTTIHSGGATNIKGAQVIGKGVGIDAAELNIESLQNTAQYNSKQQNISGQITVGYGASGSANYSQSKMNADYAAVSQQSGILAGDDGYQINIKGHTDLKGGLITSTAQAEAEGKNRFSTGTLSHSDIANHAEYKGESFGIGGSATVSGSSLGQGSSNSTPGLMTAGQSNSAGKTIGYGSDSGSQSSTTKSGVNTQNIIITDEAGQKELSGKTAAETIAAVKTDITTDKHAQHAGYLKNNFDKDSVQKELDLQREVTQQFDANRQAAKAEINTKITTAKADLEAGRLSQAEYDSQVKNLHGLGLALDTVAAGLYSPSNSVGGSLAAAASPAAAQQIGDYFKNLAAENPNGKLNSEQQTAHILAHGILAAATAAAGGNDALSAGIAAGTAEAAAPKVAKWLYGTDDSNKLSAEQKATVSSITGLGGAAVGAVGGSNTADVVSGSQVAQNAVENNYLTEKQMWAYAKALKEHCHTGQESACIAVKNTFSALDAAQRTSQVEACKANPQSKSCVDHNGGAQSGDWAVNTNADNYLGVDSSKPGAEALHIMCGNNRVCMEEITRQDLKNNLDQLMVERDPVFIRNKADEYRNGFLGSMLDFRGMSDQEVINQARAFVMSSAGMIGSTSKLGAQWKQNTAGQWYDLKTGRYVNSPDALDTVLSRPKLNAITKQAIDSRYRQLSNGDRIEIATATGKVIKQPIDYGHIYGWENRRLLKAADELGMTQQQFKAYVNARPNLFELQNRKDNQGHKFEKPGVDGIKDITDDMKSFIQTGK</sequence>
<dbReference type="GO" id="GO:0090729">
    <property type="term" value="F:toxin activity"/>
    <property type="evidence" value="ECO:0007669"/>
    <property type="project" value="UniProtKB-KW"/>
</dbReference>
<evidence type="ECO:0000256" key="2">
    <source>
        <dbReference type="ARBA" id="ARBA00022656"/>
    </source>
</evidence>
<feature type="region of interest" description="Disordered" evidence="6">
    <location>
        <begin position="469"/>
        <end position="530"/>
    </location>
</feature>
<feature type="region of interest" description="Disordered" evidence="6">
    <location>
        <begin position="2095"/>
        <end position="2141"/>
    </location>
</feature>
<dbReference type="KEGG" id="ptes:JQU52_09195"/>
<evidence type="ECO:0000256" key="1">
    <source>
        <dbReference type="ARBA" id="ARBA00004219"/>
    </source>
</evidence>
<feature type="region of interest" description="Disordered" evidence="6">
    <location>
        <begin position="1497"/>
        <end position="1517"/>
    </location>
</feature>
<name>A0A892ZE28_9NEIS</name>
<dbReference type="InterPro" id="IPR026835">
    <property type="entry name" value="YqcG_C"/>
</dbReference>
<gene>
    <name evidence="9" type="ORF">JQU52_09195</name>
</gene>
<dbReference type="InterPro" id="IPR012334">
    <property type="entry name" value="Pectin_lyas_fold"/>
</dbReference>
<dbReference type="Pfam" id="PF04829">
    <property type="entry name" value="PT-VENN"/>
    <property type="match status" value="1"/>
</dbReference>
<feature type="compositionally biased region" description="Low complexity" evidence="6">
    <location>
        <begin position="2124"/>
        <end position="2139"/>
    </location>
</feature>
<feature type="compositionally biased region" description="Low complexity" evidence="6">
    <location>
        <begin position="496"/>
        <end position="528"/>
    </location>
</feature>
<feature type="domain" description="Filamentous haemagglutinin FhaB/tRNA nuclease CdiA-like TPS" evidence="8">
    <location>
        <begin position="104"/>
        <end position="224"/>
    </location>
</feature>
<keyword evidence="10" id="KW-1185">Reference proteome</keyword>
<keyword evidence="4" id="KW-0843">Virulence</keyword>
<keyword evidence="7" id="KW-0472">Membrane</keyword>
<evidence type="ECO:0000256" key="6">
    <source>
        <dbReference type="SAM" id="MobiDB-lite"/>
    </source>
</evidence>
<evidence type="ECO:0000256" key="5">
    <source>
        <dbReference type="ARBA" id="ARBA00024043"/>
    </source>
</evidence>
<accession>A0A892ZE28</accession>
<evidence type="ECO:0000313" key="9">
    <source>
        <dbReference type="EMBL" id="QRQ80913.1"/>
    </source>
</evidence>
<dbReference type="NCBIfam" id="TIGR01731">
    <property type="entry name" value="fil_hemag_20aa"/>
    <property type="match status" value="11"/>
</dbReference>
<evidence type="ECO:0000256" key="7">
    <source>
        <dbReference type="SAM" id="Phobius"/>
    </source>
</evidence>
<protein>
    <submittedName>
        <fullName evidence="9">Hemagglutinin repeat-containing protein</fullName>
    </submittedName>
</protein>
<dbReference type="RefSeq" id="WP_230338205.1">
    <property type="nucleotide sequence ID" value="NZ_CP069798.1"/>
</dbReference>
<feature type="compositionally biased region" description="Polar residues" evidence="6">
    <location>
        <begin position="1470"/>
        <end position="1483"/>
    </location>
</feature>
<evidence type="ECO:0000256" key="4">
    <source>
        <dbReference type="ARBA" id="ARBA00023026"/>
    </source>
</evidence>
<keyword evidence="7" id="KW-1133">Transmembrane helix</keyword>
<feature type="region of interest" description="Disordered" evidence="6">
    <location>
        <begin position="1931"/>
        <end position="1955"/>
    </location>
</feature>
<keyword evidence="2" id="KW-0800">Toxin</keyword>
<comment type="subcellular location">
    <subcellularLocation>
        <location evidence="1">Target cell</location>
        <location evidence="1">Target cell cytoplasm</location>
    </subcellularLocation>
</comment>
<dbReference type="Pfam" id="PF13018">
    <property type="entry name" value="ESPR"/>
    <property type="match status" value="1"/>
</dbReference>
<dbReference type="EMBL" id="CP069798">
    <property type="protein sequence ID" value="QRQ80913.1"/>
    <property type="molecule type" value="Genomic_DNA"/>
</dbReference>
<evidence type="ECO:0000259" key="8">
    <source>
        <dbReference type="SMART" id="SM00912"/>
    </source>
</evidence>
<dbReference type="InterPro" id="IPR025157">
    <property type="entry name" value="Hemagglutinin_rpt"/>
</dbReference>
<dbReference type="InterPro" id="IPR006914">
    <property type="entry name" value="VENN_dom"/>
</dbReference>
<dbReference type="GO" id="GO:0003824">
    <property type="term" value="F:catalytic activity"/>
    <property type="evidence" value="ECO:0007669"/>
    <property type="project" value="UniProtKB-ARBA"/>
</dbReference>
<feature type="compositionally biased region" description="Low complexity" evidence="6">
    <location>
        <begin position="2095"/>
        <end position="2106"/>
    </location>
</feature>
<feature type="compositionally biased region" description="Polar residues" evidence="6">
    <location>
        <begin position="292"/>
        <end position="307"/>
    </location>
</feature>
<reference evidence="9" key="1">
    <citation type="submission" date="2021-02" db="EMBL/GenBank/DDBJ databases">
        <title>Neisseriaceae sp. 26B isolated from the cloaca of a Common Toad-headed Turtle (Mesoclemmys nasuta).</title>
        <authorList>
            <person name="Spergser J."/>
            <person name="Busse H.-J."/>
        </authorList>
    </citation>
    <scope>NUCLEOTIDE SEQUENCE</scope>
    <source>
        <strain evidence="9">26B</strain>
    </source>
</reference>
<dbReference type="Pfam" id="PF14410">
    <property type="entry name" value="GH-E"/>
    <property type="match status" value="1"/>
</dbReference>
<feature type="transmembrane region" description="Helical" evidence="7">
    <location>
        <begin position="60"/>
        <end position="81"/>
    </location>
</feature>
<dbReference type="InterPro" id="IPR008638">
    <property type="entry name" value="FhaB/CdiA-like_TPS"/>
</dbReference>
<dbReference type="Gene3D" id="2.160.20.10">
    <property type="entry name" value="Single-stranded right-handed beta-helix, Pectin lyase-like"/>
    <property type="match status" value="1"/>
</dbReference>
<dbReference type="InterPro" id="IPR024973">
    <property type="entry name" value="ESPR"/>
</dbReference>
<feature type="region of interest" description="Disordered" evidence="6">
    <location>
        <begin position="680"/>
        <end position="702"/>
    </location>
</feature>
<dbReference type="NCBIfam" id="TIGR01901">
    <property type="entry name" value="adhes_NPXG"/>
    <property type="match status" value="1"/>
</dbReference>
<feature type="compositionally biased region" description="Polar residues" evidence="6">
    <location>
        <begin position="2107"/>
        <end position="2120"/>
    </location>
</feature>